<evidence type="ECO:0000313" key="3">
    <source>
        <dbReference type="Proteomes" id="UP001201873"/>
    </source>
</evidence>
<protein>
    <submittedName>
        <fullName evidence="2">Transposase</fullName>
    </submittedName>
</protein>
<reference evidence="2 3" key="1">
    <citation type="submission" date="2022-04" db="EMBL/GenBank/DDBJ databases">
        <title>Genome diversity in the genus Frankia.</title>
        <authorList>
            <person name="Carlos-Shanley C."/>
            <person name="Hahn D."/>
        </authorList>
    </citation>
    <scope>NUCLEOTIDE SEQUENCE [LARGE SCALE GENOMIC DNA]</scope>
    <source>
        <strain evidence="2 3">Ag45/Mut15</strain>
    </source>
</reference>
<dbReference type="InterPro" id="IPR002514">
    <property type="entry name" value="Transposase_8"/>
</dbReference>
<evidence type="ECO:0000313" key="2">
    <source>
        <dbReference type="EMBL" id="MCK9879041.1"/>
    </source>
</evidence>
<keyword evidence="3" id="KW-1185">Reference proteome</keyword>
<dbReference type="EMBL" id="JALKFT010000061">
    <property type="protein sequence ID" value="MCK9879041.1"/>
    <property type="molecule type" value="Genomic_DNA"/>
</dbReference>
<keyword evidence="1" id="KW-0175">Coiled coil</keyword>
<organism evidence="2 3">
    <name type="scientific">Frankia umida</name>
    <dbReference type="NCBI Taxonomy" id="573489"/>
    <lineage>
        <taxon>Bacteria</taxon>
        <taxon>Bacillati</taxon>
        <taxon>Actinomycetota</taxon>
        <taxon>Actinomycetes</taxon>
        <taxon>Frankiales</taxon>
        <taxon>Frankiaceae</taxon>
        <taxon>Frankia</taxon>
    </lineage>
</organism>
<dbReference type="Gene3D" id="1.10.10.60">
    <property type="entry name" value="Homeodomain-like"/>
    <property type="match status" value="1"/>
</dbReference>
<proteinExistence type="predicted"/>
<comment type="caution">
    <text evidence="2">The sequence shown here is derived from an EMBL/GenBank/DDBJ whole genome shotgun (WGS) entry which is preliminary data.</text>
</comment>
<dbReference type="InterPro" id="IPR009057">
    <property type="entry name" value="Homeodomain-like_sf"/>
</dbReference>
<dbReference type="PANTHER" id="PTHR33215">
    <property type="entry name" value="PROTEIN DISTAL ANTENNA"/>
    <property type="match status" value="1"/>
</dbReference>
<dbReference type="PANTHER" id="PTHR33215:SF13">
    <property type="entry name" value="PROTEIN DISTAL ANTENNA"/>
    <property type="match status" value="1"/>
</dbReference>
<name>A0ABT0K5G9_9ACTN</name>
<feature type="coiled-coil region" evidence="1">
    <location>
        <begin position="60"/>
        <end position="87"/>
    </location>
</feature>
<accession>A0ABT0K5G9</accession>
<sequence>MGSTRRKFTQEYKAEAVRLVLDSGRSVAEVAKSLGIHEATLGNWVKKAKEDSDAQERPLSVSERAELEELRKKYAQAQMDIAFLKKAGVPRTLKVAC</sequence>
<dbReference type="Proteomes" id="UP001201873">
    <property type="component" value="Unassembled WGS sequence"/>
</dbReference>
<dbReference type="InterPro" id="IPR051839">
    <property type="entry name" value="RD_transcriptional_regulator"/>
</dbReference>
<evidence type="ECO:0000256" key="1">
    <source>
        <dbReference type="SAM" id="Coils"/>
    </source>
</evidence>
<dbReference type="RefSeq" id="WP_248827090.1">
    <property type="nucleotide sequence ID" value="NZ_JALKFT010000061.1"/>
</dbReference>
<dbReference type="Pfam" id="PF01527">
    <property type="entry name" value="HTH_Tnp_1"/>
    <property type="match status" value="1"/>
</dbReference>
<dbReference type="SUPFAM" id="SSF46689">
    <property type="entry name" value="Homeodomain-like"/>
    <property type="match status" value="1"/>
</dbReference>
<gene>
    <name evidence="2" type="ORF">MXD59_25335</name>
</gene>